<evidence type="ECO:0000313" key="1">
    <source>
        <dbReference type="Proteomes" id="UP000887574"/>
    </source>
</evidence>
<dbReference type="WBParaSite" id="jg1371">
    <property type="protein sequence ID" value="jg1371"/>
    <property type="gene ID" value="jg1371"/>
</dbReference>
<protein>
    <submittedName>
        <fullName evidence="2">Uncharacterized protein</fullName>
    </submittedName>
</protein>
<dbReference type="AlphaFoldDB" id="A0A915CXH6"/>
<proteinExistence type="predicted"/>
<accession>A0A915CXH6</accession>
<keyword evidence="1" id="KW-1185">Reference proteome</keyword>
<organism evidence="1 2">
    <name type="scientific">Ditylenchus dipsaci</name>
    <dbReference type="NCBI Taxonomy" id="166011"/>
    <lineage>
        <taxon>Eukaryota</taxon>
        <taxon>Metazoa</taxon>
        <taxon>Ecdysozoa</taxon>
        <taxon>Nematoda</taxon>
        <taxon>Chromadorea</taxon>
        <taxon>Rhabditida</taxon>
        <taxon>Tylenchina</taxon>
        <taxon>Tylenchomorpha</taxon>
        <taxon>Sphaerularioidea</taxon>
        <taxon>Anguinidae</taxon>
        <taxon>Anguininae</taxon>
        <taxon>Ditylenchus</taxon>
    </lineage>
</organism>
<reference evidence="2" key="1">
    <citation type="submission" date="2022-11" db="UniProtKB">
        <authorList>
            <consortium name="WormBaseParasite"/>
        </authorList>
    </citation>
    <scope>IDENTIFICATION</scope>
</reference>
<sequence length="187" mass="20441">MSTFINNQPVESKDLGPYYHDQSKTESVRASAGFVGGSMGGVEGRIGGPSLIFTAYGYESDYKFFTTGKAAKTPGKTEAYYEESYGHGLLSSKGSKVRRIIHGGEKKCESVRHSVLERTLKTCEGPTPRSYLGLVEQVQRATWMDGCSLPPLNAFLPFELVVPIPDSFSVWDLSMSSELSPIPNAEE</sequence>
<evidence type="ECO:0000313" key="2">
    <source>
        <dbReference type="WBParaSite" id="jg1371"/>
    </source>
</evidence>
<name>A0A915CXH6_9BILA</name>
<dbReference type="Proteomes" id="UP000887574">
    <property type="component" value="Unplaced"/>
</dbReference>